<accession>A0A2J6PSG4</accession>
<reference evidence="2 3" key="1">
    <citation type="submission" date="2016-05" db="EMBL/GenBank/DDBJ databases">
        <title>A degradative enzymes factory behind the ericoid mycorrhizal symbiosis.</title>
        <authorList>
            <consortium name="DOE Joint Genome Institute"/>
            <person name="Martino E."/>
            <person name="Morin E."/>
            <person name="Grelet G."/>
            <person name="Kuo A."/>
            <person name="Kohler A."/>
            <person name="Daghino S."/>
            <person name="Barry K."/>
            <person name="Choi C."/>
            <person name="Cichocki N."/>
            <person name="Clum A."/>
            <person name="Copeland A."/>
            <person name="Hainaut M."/>
            <person name="Haridas S."/>
            <person name="Labutti K."/>
            <person name="Lindquist E."/>
            <person name="Lipzen A."/>
            <person name="Khouja H.-R."/>
            <person name="Murat C."/>
            <person name="Ohm R."/>
            <person name="Olson A."/>
            <person name="Spatafora J."/>
            <person name="Veneault-Fourrey C."/>
            <person name="Henrissat B."/>
            <person name="Grigoriev I."/>
            <person name="Martin F."/>
            <person name="Perotto S."/>
        </authorList>
    </citation>
    <scope>NUCLEOTIDE SEQUENCE [LARGE SCALE GENOMIC DNA]</scope>
    <source>
        <strain evidence="2 3">UAMH 7357</strain>
    </source>
</reference>
<dbReference type="EMBL" id="KZ613502">
    <property type="protein sequence ID" value="PMD16934.1"/>
    <property type="molecule type" value="Genomic_DNA"/>
</dbReference>
<sequence length="211" mass="23050">MEALPPTLDVSSMALVAEESACLDSATNIDPDVNDEPQTETLVVLSPSNKQALLKTASEEILRREGEAIAILNRLKQLNSTVAEQFHPKQTILANLTLRMICSPSPTSGVEVIVPSFIIISYCWHYPSEWTLAPAAQASKLKPGWEVSQPMADAVLSLRTSGDEGVWLDKLCINYSDESEKVIAVGAMDVVYRSARRLVILLEDVQLDAAE</sequence>
<keyword evidence="3" id="KW-1185">Reference proteome</keyword>
<dbReference type="Pfam" id="PF06985">
    <property type="entry name" value="HET"/>
    <property type="match status" value="1"/>
</dbReference>
<evidence type="ECO:0000313" key="2">
    <source>
        <dbReference type="EMBL" id="PMD16934.1"/>
    </source>
</evidence>
<protein>
    <recommendedName>
        <fullName evidence="1">Heterokaryon incompatibility domain-containing protein</fullName>
    </recommendedName>
</protein>
<evidence type="ECO:0000259" key="1">
    <source>
        <dbReference type="Pfam" id="PF06985"/>
    </source>
</evidence>
<proteinExistence type="predicted"/>
<feature type="domain" description="Heterokaryon incompatibility" evidence="1">
    <location>
        <begin position="117"/>
        <end position="204"/>
    </location>
</feature>
<dbReference type="Proteomes" id="UP000235672">
    <property type="component" value="Unassembled WGS sequence"/>
</dbReference>
<dbReference type="AlphaFoldDB" id="A0A2J6PSG4"/>
<name>A0A2J6PSG4_9HELO</name>
<dbReference type="OrthoDB" id="270167at2759"/>
<organism evidence="2 3">
    <name type="scientific">Hyaloscypha hepaticicola</name>
    <dbReference type="NCBI Taxonomy" id="2082293"/>
    <lineage>
        <taxon>Eukaryota</taxon>
        <taxon>Fungi</taxon>
        <taxon>Dikarya</taxon>
        <taxon>Ascomycota</taxon>
        <taxon>Pezizomycotina</taxon>
        <taxon>Leotiomycetes</taxon>
        <taxon>Helotiales</taxon>
        <taxon>Hyaloscyphaceae</taxon>
        <taxon>Hyaloscypha</taxon>
    </lineage>
</organism>
<dbReference type="InterPro" id="IPR010730">
    <property type="entry name" value="HET"/>
</dbReference>
<gene>
    <name evidence="2" type="ORF">NA56DRAFT_282516</name>
</gene>
<evidence type="ECO:0000313" key="3">
    <source>
        <dbReference type="Proteomes" id="UP000235672"/>
    </source>
</evidence>
<dbReference type="STRING" id="1745343.A0A2J6PSG4"/>